<evidence type="ECO:0000313" key="2">
    <source>
        <dbReference type="EnsemblPlants" id="AET7Gv20277000.3"/>
    </source>
</evidence>
<reference evidence="3" key="1">
    <citation type="journal article" date="2014" name="Science">
        <title>Ancient hybridizations among the ancestral genomes of bread wheat.</title>
        <authorList>
            <consortium name="International Wheat Genome Sequencing Consortium,"/>
            <person name="Marcussen T."/>
            <person name="Sandve S.R."/>
            <person name="Heier L."/>
            <person name="Spannagl M."/>
            <person name="Pfeifer M."/>
            <person name="Jakobsen K.S."/>
            <person name="Wulff B.B."/>
            <person name="Steuernagel B."/>
            <person name="Mayer K.F."/>
            <person name="Olsen O.A."/>
        </authorList>
    </citation>
    <scope>NUCLEOTIDE SEQUENCE [LARGE SCALE GENOMIC DNA]</scope>
    <source>
        <strain evidence="3">cv. AL8/78</strain>
    </source>
</reference>
<name>A0A453QQD9_AEGTS</name>
<sequence length="145" mass="15044">MAGTEGDDASKAAALAKGKLGEPATPPMAGLTNGSGSGEVRIIERVVRQTSSMVQLPPLTRTNYTEWALVMRVRLQAQGLWEVVEHGAVIDYRDDRVALASCAARDVALLGCEGLGEGGLGCPQDLEAGVRARPRSTGADASIGV</sequence>
<reference evidence="2" key="4">
    <citation type="submission" date="2019-03" db="UniProtKB">
        <authorList>
            <consortium name="EnsemblPlants"/>
        </authorList>
    </citation>
    <scope>IDENTIFICATION</scope>
</reference>
<dbReference type="Pfam" id="PF13961">
    <property type="entry name" value="DUF4219"/>
    <property type="match status" value="1"/>
</dbReference>
<reference evidence="3" key="2">
    <citation type="journal article" date="2017" name="Nat. Plants">
        <title>The Aegilops tauschii genome reveals multiple impacts of transposons.</title>
        <authorList>
            <person name="Zhao G."/>
            <person name="Zou C."/>
            <person name="Li K."/>
            <person name="Wang K."/>
            <person name="Li T."/>
            <person name="Gao L."/>
            <person name="Zhang X."/>
            <person name="Wang H."/>
            <person name="Yang Z."/>
            <person name="Liu X."/>
            <person name="Jiang W."/>
            <person name="Mao L."/>
            <person name="Kong X."/>
            <person name="Jiao Y."/>
            <person name="Jia J."/>
        </authorList>
    </citation>
    <scope>NUCLEOTIDE SEQUENCE [LARGE SCALE GENOMIC DNA]</scope>
    <source>
        <strain evidence="3">cv. AL8/78</strain>
    </source>
</reference>
<reference evidence="2" key="5">
    <citation type="journal article" date="2021" name="G3 (Bethesda)">
        <title>Aegilops tauschii genome assembly Aet v5.0 features greater sequence contiguity and improved annotation.</title>
        <authorList>
            <person name="Wang L."/>
            <person name="Zhu T."/>
            <person name="Rodriguez J.C."/>
            <person name="Deal K.R."/>
            <person name="Dubcovsky J."/>
            <person name="McGuire P.E."/>
            <person name="Lux T."/>
            <person name="Spannagl M."/>
            <person name="Mayer K.F.X."/>
            <person name="Baldrich P."/>
            <person name="Meyers B.C."/>
            <person name="Huo N."/>
            <person name="Gu Y.Q."/>
            <person name="Zhou H."/>
            <person name="Devos K.M."/>
            <person name="Bennetzen J.L."/>
            <person name="Unver T."/>
            <person name="Budak H."/>
            <person name="Gulick P.J."/>
            <person name="Galiba G."/>
            <person name="Kalapos B."/>
            <person name="Nelson D.R."/>
            <person name="Li P."/>
            <person name="You F.M."/>
            <person name="Luo M.C."/>
            <person name="Dvorak J."/>
        </authorList>
    </citation>
    <scope>NUCLEOTIDE SEQUENCE [LARGE SCALE GENOMIC DNA]</scope>
    <source>
        <strain evidence="2">cv. AL8/78</strain>
    </source>
</reference>
<evidence type="ECO:0000313" key="3">
    <source>
        <dbReference type="Proteomes" id="UP000015105"/>
    </source>
</evidence>
<proteinExistence type="predicted"/>
<dbReference type="EnsemblPlants" id="AET7Gv20277000.3">
    <property type="protein sequence ID" value="AET7Gv20277000.3"/>
    <property type="gene ID" value="AET7Gv20277000"/>
</dbReference>
<dbReference type="EnsemblPlants" id="AET7Gv20277000.2">
    <property type="protein sequence ID" value="AET7Gv20277000.2"/>
    <property type="gene ID" value="AET7Gv20277000"/>
</dbReference>
<dbReference type="Gramene" id="AET7Gv20277000.2">
    <property type="protein sequence ID" value="AET7Gv20277000.2"/>
    <property type="gene ID" value="AET7Gv20277000"/>
</dbReference>
<organism evidence="2 3">
    <name type="scientific">Aegilops tauschii subsp. strangulata</name>
    <name type="common">Goatgrass</name>
    <dbReference type="NCBI Taxonomy" id="200361"/>
    <lineage>
        <taxon>Eukaryota</taxon>
        <taxon>Viridiplantae</taxon>
        <taxon>Streptophyta</taxon>
        <taxon>Embryophyta</taxon>
        <taxon>Tracheophyta</taxon>
        <taxon>Spermatophyta</taxon>
        <taxon>Magnoliopsida</taxon>
        <taxon>Liliopsida</taxon>
        <taxon>Poales</taxon>
        <taxon>Poaceae</taxon>
        <taxon>BOP clade</taxon>
        <taxon>Pooideae</taxon>
        <taxon>Triticodae</taxon>
        <taxon>Triticeae</taxon>
        <taxon>Triticinae</taxon>
        <taxon>Aegilops</taxon>
    </lineage>
</organism>
<dbReference type="AlphaFoldDB" id="A0A453QQD9"/>
<evidence type="ECO:0000259" key="1">
    <source>
        <dbReference type="Pfam" id="PF13961"/>
    </source>
</evidence>
<accession>A0A453QQD9</accession>
<keyword evidence="3" id="KW-1185">Reference proteome</keyword>
<feature type="domain" description="DUF4219" evidence="1">
    <location>
        <begin position="59"/>
        <end position="85"/>
    </location>
</feature>
<dbReference type="Gramene" id="AET7Gv20277000.3">
    <property type="protein sequence ID" value="AET7Gv20277000.3"/>
    <property type="gene ID" value="AET7Gv20277000"/>
</dbReference>
<protein>
    <recommendedName>
        <fullName evidence="1">DUF4219 domain-containing protein</fullName>
    </recommendedName>
</protein>
<dbReference type="InterPro" id="IPR025314">
    <property type="entry name" value="DUF4219"/>
</dbReference>
<reference evidence="2" key="3">
    <citation type="journal article" date="2017" name="Nature">
        <title>Genome sequence of the progenitor of the wheat D genome Aegilops tauschii.</title>
        <authorList>
            <person name="Luo M.C."/>
            <person name="Gu Y.Q."/>
            <person name="Puiu D."/>
            <person name="Wang H."/>
            <person name="Twardziok S.O."/>
            <person name="Deal K.R."/>
            <person name="Huo N."/>
            <person name="Zhu T."/>
            <person name="Wang L."/>
            <person name="Wang Y."/>
            <person name="McGuire P.E."/>
            <person name="Liu S."/>
            <person name="Long H."/>
            <person name="Ramasamy R.K."/>
            <person name="Rodriguez J.C."/>
            <person name="Van S.L."/>
            <person name="Yuan L."/>
            <person name="Wang Z."/>
            <person name="Xia Z."/>
            <person name="Xiao L."/>
            <person name="Anderson O.D."/>
            <person name="Ouyang S."/>
            <person name="Liang Y."/>
            <person name="Zimin A.V."/>
            <person name="Pertea G."/>
            <person name="Qi P."/>
            <person name="Bennetzen J.L."/>
            <person name="Dai X."/>
            <person name="Dawson M.W."/>
            <person name="Muller H.G."/>
            <person name="Kugler K."/>
            <person name="Rivarola-Duarte L."/>
            <person name="Spannagl M."/>
            <person name="Mayer K.F.X."/>
            <person name="Lu F.H."/>
            <person name="Bevan M.W."/>
            <person name="Leroy P."/>
            <person name="Li P."/>
            <person name="You F.M."/>
            <person name="Sun Q."/>
            <person name="Liu Z."/>
            <person name="Lyons E."/>
            <person name="Wicker T."/>
            <person name="Salzberg S.L."/>
            <person name="Devos K.M."/>
            <person name="Dvorak J."/>
        </authorList>
    </citation>
    <scope>NUCLEOTIDE SEQUENCE [LARGE SCALE GENOMIC DNA]</scope>
    <source>
        <strain evidence="2">cv. AL8/78</strain>
    </source>
</reference>
<dbReference type="Proteomes" id="UP000015105">
    <property type="component" value="Chromosome 7D"/>
</dbReference>